<keyword evidence="1" id="KW-0547">Nucleotide-binding</keyword>
<dbReference type="GO" id="GO:0007166">
    <property type="term" value="P:cell surface receptor signaling pathway"/>
    <property type="evidence" value="ECO:0007669"/>
    <property type="project" value="InterPro"/>
</dbReference>
<dbReference type="Gene3D" id="3.30.200.20">
    <property type="entry name" value="Phosphorylase Kinase, domain 1"/>
    <property type="match status" value="1"/>
</dbReference>
<dbReference type="SUPFAM" id="SSF56112">
    <property type="entry name" value="Protein kinase-like (PK-like)"/>
    <property type="match status" value="1"/>
</dbReference>
<keyword evidence="5" id="KW-1185">Reference proteome</keyword>
<accession>A0A9Q1QC87</accession>
<dbReference type="PROSITE" id="PS50011">
    <property type="entry name" value="PROTEIN_KINASE_DOM"/>
    <property type="match status" value="1"/>
</dbReference>
<dbReference type="Proteomes" id="UP001153076">
    <property type="component" value="Unassembled WGS sequence"/>
</dbReference>
<dbReference type="PANTHER" id="PTHR27005:SF466">
    <property type="entry name" value="NON-FUNCTIONAL PSEUDOKINASE ZED1-LIKE"/>
    <property type="match status" value="1"/>
</dbReference>
<dbReference type="GO" id="GO:0005524">
    <property type="term" value="F:ATP binding"/>
    <property type="evidence" value="ECO:0007669"/>
    <property type="project" value="UniProtKB-KW"/>
</dbReference>
<evidence type="ECO:0000313" key="4">
    <source>
        <dbReference type="EMBL" id="KAJ8436349.1"/>
    </source>
</evidence>
<dbReference type="Pfam" id="PF00069">
    <property type="entry name" value="Pkinase"/>
    <property type="match status" value="1"/>
</dbReference>
<evidence type="ECO:0000259" key="3">
    <source>
        <dbReference type="PROSITE" id="PS50011"/>
    </source>
</evidence>
<comment type="caution">
    <text evidence="4">The sequence shown here is derived from an EMBL/GenBank/DDBJ whole genome shotgun (WGS) entry which is preliminary data.</text>
</comment>
<dbReference type="InterPro" id="IPR000719">
    <property type="entry name" value="Prot_kinase_dom"/>
</dbReference>
<dbReference type="Gene3D" id="1.10.510.10">
    <property type="entry name" value="Transferase(Phosphotransferase) domain 1"/>
    <property type="match status" value="1"/>
</dbReference>
<feature type="domain" description="Protein kinase" evidence="3">
    <location>
        <begin position="20"/>
        <end position="372"/>
    </location>
</feature>
<dbReference type="InterPro" id="IPR045274">
    <property type="entry name" value="WAK-like"/>
</dbReference>
<dbReference type="PANTHER" id="PTHR27005">
    <property type="entry name" value="WALL-ASSOCIATED RECEPTOR KINASE-LIKE 21"/>
    <property type="match status" value="1"/>
</dbReference>
<protein>
    <recommendedName>
        <fullName evidence="3">Protein kinase domain-containing protein</fullName>
    </recommendedName>
</protein>
<dbReference type="InterPro" id="IPR011009">
    <property type="entry name" value="Kinase-like_dom_sf"/>
</dbReference>
<sequence length="375" mass="42667">MAGGTIKKKVQSIFRCTGGLSGSKSNGVSKTGMIFQGSDENFIENGRVLLEERVSLFHGKTNPINCLSTHDLNTNFEDWTWNDSFAGGSWYKCVWEGRPALVKFFHNFKNESKYELLLRCCREIVIATQMRIHKNVHKLLACCLETEFPLLIYEYVEKESLLDRILSDGNQKLPALEWKDRLRIAWEISHAVAYLHSAFPRPIIHKGVTPSNVFLDQQNVAKLADFSYSVSIPEGTMCLEQQFVTGTFGYIPPEYLSHGKLVEKSDVYSFGVLVIVLLTGKSPESCDFGEDAPLLYSEKPKECKDLRKFLKQKHFSEIFDPVIITYGATAANEDLFHQQLWALMEIAFRCIEYEEDSRPTMQEVSTELKTILASS</sequence>
<keyword evidence="2" id="KW-0067">ATP-binding</keyword>
<dbReference type="EMBL" id="JAKOGI010000349">
    <property type="protein sequence ID" value="KAJ8436349.1"/>
    <property type="molecule type" value="Genomic_DNA"/>
</dbReference>
<dbReference type="GO" id="GO:0005886">
    <property type="term" value="C:plasma membrane"/>
    <property type="evidence" value="ECO:0007669"/>
    <property type="project" value="TreeGrafter"/>
</dbReference>
<dbReference type="GO" id="GO:0004674">
    <property type="term" value="F:protein serine/threonine kinase activity"/>
    <property type="evidence" value="ECO:0007669"/>
    <property type="project" value="TreeGrafter"/>
</dbReference>
<name>A0A9Q1QC87_9CARY</name>
<evidence type="ECO:0000256" key="1">
    <source>
        <dbReference type="ARBA" id="ARBA00022741"/>
    </source>
</evidence>
<evidence type="ECO:0000313" key="5">
    <source>
        <dbReference type="Proteomes" id="UP001153076"/>
    </source>
</evidence>
<evidence type="ECO:0000256" key="2">
    <source>
        <dbReference type="ARBA" id="ARBA00022840"/>
    </source>
</evidence>
<reference evidence="4" key="1">
    <citation type="submission" date="2022-04" db="EMBL/GenBank/DDBJ databases">
        <title>Carnegiea gigantea Genome sequencing and assembly v2.</title>
        <authorList>
            <person name="Copetti D."/>
            <person name="Sanderson M.J."/>
            <person name="Burquez A."/>
            <person name="Wojciechowski M.F."/>
        </authorList>
    </citation>
    <scope>NUCLEOTIDE SEQUENCE</scope>
    <source>
        <strain evidence="4">SGP5-SGP5p</strain>
        <tissue evidence="4">Aerial part</tissue>
    </source>
</reference>
<proteinExistence type="predicted"/>
<dbReference type="AlphaFoldDB" id="A0A9Q1QC87"/>
<dbReference type="OrthoDB" id="75710at2759"/>
<gene>
    <name evidence="4" type="ORF">Cgig2_009914</name>
</gene>
<organism evidence="4 5">
    <name type="scientific">Carnegiea gigantea</name>
    <dbReference type="NCBI Taxonomy" id="171969"/>
    <lineage>
        <taxon>Eukaryota</taxon>
        <taxon>Viridiplantae</taxon>
        <taxon>Streptophyta</taxon>
        <taxon>Embryophyta</taxon>
        <taxon>Tracheophyta</taxon>
        <taxon>Spermatophyta</taxon>
        <taxon>Magnoliopsida</taxon>
        <taxon>eudicotyledons</taxon>
        <taxon>Gunneridae</taxon>
        <taxon>Pentapetalae</taxon>
        <taxon>Caryophyllales</taxon>
        <taxon>Cactineae</taxon>
        <taxon>Cactaceae</taxon>
        <taxon>Cactoideae</taxon>
        <taxon>Echinocereeae</taxon>
        <taxon>Carnegiea</taxon>
    </lineage>
</organism>